<feature type="binding site" evidence="11">
    <location>
        <position position="140"/>
    </location>
    <ligand>
        <name>CTP</name>
        <dbReference type="ChEBI" id="CHEBI:37563"/>
    </ligand>
</feature>
<feature type="binding site" evidence="11">
    <location>
        <position position="137"/>
    </location>
    <ligand>
        <name>ATP</name>
        <dbReference type="ChEBI" id="CHEBI:30616"/>
    </ligand>
</feature>
<evidence type="ECO:0000256" key="3">
    <source>
        <dbReference type="ARBA" id="ARBA00022694"/>
    </source>
</evidence>
<keyword evidence="6 11" id="KW-0547">Nucleotide-binding</keyword>
<dbReference type="EC" id="2.7.7.72" evidence="11"/>
<dbReference type="PIRSF" id="PIRSF000813">
    <property type="entry name" value="CCA_bact"/>
    <property type="match status" value="1"/>
</dbReference>
<evidence type="ECO:0000256" key="6">
    <source>
        <dbReference type="ARBA" id="ARBA00022741"/>
    </source>
</evidence>
<dbReference type="PANTHER" id="PTHR47545">
    <property type="entry name" value="MULTIFUNCTIONAL CCA PROTEIN"/>
    <property type="match status" value="1"/>
</dbReference>
<dbReference type="CDD" id="cd05398">
    <property type="entry name" value="NT_ClassII-CCAase"/>
    <property type="match status" value="1"/>
</dbReference>
<dbReference type="EC" id="3.1.4.-" evidence="11"/>
<dbReference type="Gene3D" id="3.30.460.10">
    <property type="entry name" value="Beta Polymerase, domain 2"/>
    <property type="match status" value="1"/>
</dbReference>
<comment type="function">
    <text evidence="11">Catalyzes the addition and repair of the essential 3'-terminal CCA sequence in tRNAs without using a nucleic acid template. Adds these three nucleotides in the order of C, C, and A to the tRNA nucleotide-73, using CTP and ATP as substrates and producing inorganic pyrophosphate. tRNA 3'-terminal CCA addition is required both for tRNA processing and repair. Also involved in tRNA surveillance by mediating tandem CCA addition to generate a CCACCA at the 3' terminus of unstable tRNAs. While stable tRNAs receive only 3'-terminal CCA, unstable tRNAs are marked with CCACCA and rapidly degraded.</text>
</comment>
<feature type="binding site" evidence="11">
    <location>
        <position position="11"/>
    </location>
    <ligand>
        <name>CTP</name>
        <dbReference type="ChEBI" id="CHEBI:37563"/>
    </ligand>
</feature>
<dbReference type="SUPFAM" id="SSF81891">
    <property type="entry name" value="Poly A polymerase C-terminal region-like"/>
    <property type="match status" value="1"/>
</dbReference>
<dbReference type="EC" id="3.1.3.-" evidence="11"/>
<evidence type="ECO:0000256" key="11">
    <source>
        <dbReference type="HAMAP-Rule" id="MF_01261"/>
    </source>
</evidence>
<dbReference type="NCBIfam" id="NF008137">
    <property type="entry name" value="PRK10885.1"/>
    <property type="match status" value="1"/>
</dbReference>
<keyword evidence="11" id="KW-0511">Multifunctional enzyme</keyword>
<reference evidence="13 14" key="1">
    <citation type="submission" date="2020-09" db="EMBL/GenBank/DDBJ databases">
        <title>Eikenella S3660 sp. nov., isolated from a throat swab.</title>
        <authorList>
            <person name="Buhl M."/>
        </authorList>
    </citation>
    <scope>NUCLEOTIDE SEQUENCE [LARGE SCALE GENOMIC DNA]</scope>
    <source>
        <strain evidence="13 14">S3360</strain>
    </source>
</reference>
<comment type="cofactor">
    <cofactor evidence="11">
        <name>Ni(2+)</name>
        <dbReference type="ChEBI" id="CHEBI:49786"/>
    </cofactor>
    <text evidence="11">Nickel for phosphatase activity.</text>
</comment>
<keyword evidence="10 11" id="KW-0694">RNA-binding</keyword>
<keyword evidence="14" id="KW-1185">Reference proteome</keyword>
<dbReference type="InterPro" id="IPR050124">
    <property type="entry name" value="tRNA_CCA-adding_enzyme"/>
</dbReference>
<evidence type="ECO:0000256" key="10">
    <source>
        <dbReference type="ARBA" id="ARBA00022884"/>
    </source>
</evidence>
<dbReference type="GO" id="GO:0016787">
    <property type="term" value="F:hydrolase activity"/>
    <property type="evidence" value="ECO:0007669"/>
    <property type="project" value="UniProtKB-KW"/>
</dbReference>
<evidence type="ECO:0000313" key="14">
    <source>
        <dbReference type="Proteomes" id="UP000768471"/>
    </source>
</evidence>
<feature type="binding site" evidence="11">
    <location>
        <position position="8"/>
    </location>
    <ligand>
        <name>ATP</name>
        <dbReference type="ChEBI" id="CHEBI:30616"/>
    </ligand>
</feature>
<keyword evidence="4 11" id="KW-0548">Nucleotidyltransferase</keyword>
<feature type="binding site" evidence="11">
    <location>
        <position position="137"/>
    </location>
    <ligand>
        <name>CTP</name>
        <dbReference type="ChEBI" id="CHEBI:37563"/>
    </ligand>
</feature>
<feature type="binding site" evidence="11">
    <location>
        <position position="23"/>
    </location>
    <ligand>
        <name>Mg(2+)</name>
        <dbReference type="ChEBI" id="CHEBI:18420"/>
    </ligand>
</feature>
<feature type="domain" description="HD" evidence="12">
    <location>
        <begin position="225"/>
        <end position="329"/>
    </location>
</feature>
<evidence type="ECO:0000256" key="9">
    <source>
        <dbReference type="ARBA" id="ARBA00022842"/>
    </source>
</evidence>
<name>A0ABS0NCI8_9NEIS</name>
<dbReference type="InterPro" id="IPR002646">
    <property type="entry name" value="PolA_pol_head_dom"/>
</dbReference>
<gene>
    <name evidence="11" type="primary">cca</name>
    <name evidence="13" type="ORF">H9Q10_10180</name>
</gene>
<feature type="binding site" evidence="11">
    <location>
        <position position="11"/>
    </location>
    <ligand>
        <name>ATP</name>
        <dbReference type="ChEBI" id="CHEBI:30616"/>
    </ligand>
</feature>
<dbReference type="SUPFAM" id="SSF81301">
    <property type="entry name" value="Nucleotidyltransferase"/>
    <property type="match status" value="1"/>
</dbReference>
<feature type="binding site" evidence="11">
    <location>
        <position position="21"/>
    </location>
    <ligand>
        <name>Mg(2+)</name>
        <dbReference type="ChEBI" id="CHEBI:18420"/>
    </ligand>
</feature>
<evidence type="ECO:0000256" key="4">
    <source>
        <dbReference type="ARBA" id="ARBA00022695"/>
    </source>
</evidence>
<keyword evidence="9 11" id="KW-0460">Magnesium</keyword>
<dbReference type="GO" id="GO:0004810">
    <property type="term" value="F:CCA tRNA nucleotidyltransferase activity"/>
    <property type="evidence" value="ECO:0007669"/>
    <property type="project" value="UniProtKB-EC"/>
</dbReference>
<dbReference type="PROSITE" id="PS51831">
    <property type="entry name" value="HD"/>
    <property type="match status" value="1"/>
</dbReference>
<dbReference type="InterPro" id="IPR032828">
    <property type="entry name" value="PolyA_RNA-bd"/>
</dbReference>
<evidence type="ECO:0000259" key="12">
    <source>
        <dbReference type="PROSITE" id="PS51831"/>
    </source>
</evidence>
<dbReference type="Pfam" id="PF01966">
    <property type="entry name" value="HD"/>
    <property type="match status" value="1"/>
</dbReference>
<organism evidence="13 14">
    <name type="scientific">Eikenella glucosivorans</name>
    <dbReference type="NCBI Taxonomy" id="2766967"/>
    <lineage>
        <taxon>Bacteria</taxon>
        <taxon>Pseudomonadati</taxon>
        <taxon>Pseudomonadota</taxon>
        <taxon>Betaproteobacteria</taxon>
        <taxon>Neisseriales</taxon>
        <taxon>Neisseriaceae</taxon>
        <taxon>Eikenella</taxon>
    </lineage>
</organism>
<feature type="binding site" evidence="11">
    <location>
        <position position="8"/>
    </location>
    <ligand>
        <name>CTP</name>
        <dbReference type="ChEBI" id="CHEBI:37563"/>
    </ligand>
</feature>
<evidence type="ECO:0000256" key="5">
    <source>
        <dbReference type="ARBA" id="ARBA00022723"/>
    </source>
</evidence>
<dbReference type="InterPro" id="IPR043519">
    <property type="entry name" value="NT_sf"/>
</dbReference>
<dbReference type="RefSeq" id="WP_197903866.1">
    <property type="nucleotide sequence ID" value="NZ_JACSGR010000007.1"/>
</dbReference>
<feature type="binding site" evidence="11">
    <location>
        <position position="91"/>
    </location>
    <ligand>
        <name>ATP</name>
        <dbReference type="ChEBI" id="CHEBI:30616"/>
    </ligand>
</feature>
<proteinExistence type="inferred from homology"/>
<dbReference type="Pfam" id="PF01743">
    <property type="entry name" value="PolyA_pol"/>
    <property type="match status" value="1"/>
</dbReference>
<sequence>MEIYLVGGAVRDALLGREVKDRDWVVVGADAPAMLAAGYRPVGKDFPVFLHPETQEEYALARTERKTGRGYAGFTFHAEPDVTLEQDLQRRDLTINAMAQSTDGQIIDPFGGQADLAAGILRHVSPAFAEDPVRILRTARFAARYGFQVAPETLALMREMVQSGEADALVAERVWQEFARGLMEPQPGRMIEILRECGALAVLLPEVDALFGVPQRADYHPEIDCGIHTLLVLQRAADACLSLPERYAALLHDVGKAQTPPHILPSHYGHEEAGVPLVQAVNRRWKAPKACADLALLVCRWHGRLHSVAELRPQTAAKILQHTDAYRRSERFAAMLNVCRADAQGRLGFKHAAYPQREHWLALLAAAQQTDTAAIAAAHADKPQRIAEAIAADRLSRIKPLQEAYRQANRRAGGS</sequence>
<dbReference type="PANTHER" id="PTHR47545:SF1">
    <property type="entry name" value="MULTIFUNCTIONAL CCA PROTEIN"/>
    <property type="match status" value="1"/>
</dbReference>
<evidence type="ECO:0000256" key="1">
    <source>
        <dbReference type="ARBA" id="ARBA00022596"/>
    </source>
</evidence>
<protein>
    <recommendedName>
        <fullName evidence="11">Multifunctional CCA protein</fullName>
    </recommendedName>
    <domain>
        <recommendedName>
            <fullName evidence="11">CCA-adding enzyme</fullName>
            <ecNumber evidence="11">2.7.7.72</ecNumber>
        </recommendedName>
        <alternativeName>
            <fullName evidence="11">CCA tRNA nucleotidyltransferase</fullName>
        </alternativeName>
        <alternativeName>
            <fullName evidence="11">tRNA CCA-pyrophosphorylase</fullName>
        </alternativeName>
        <alternativeName>
            <fullName evidence="11">tRNA adenylyl-/cytidylyl-transferase</fullName>
        </alternativeName>
        <alternativeName>
            <fullName evidence="11">tRNA nucleotidyltransferase</fullName>
        </alternativeName>
        <alternativeName>
            <fullName evidence="11">tRNA-NT</fullName>
        </alternativeName>
    </domain>
    <domain>
        <recommendedName>
            <fullName evidence="11">2'-nucleotidase</fullName>
            <ecNumber evidence="11">3.1.3.-</ecNumber>
        </recommendedName>
    </domain>
    <domain>
        <recommendedName>
            <fullName evidence="11">2',3'-cyclic phosphodiesterase</fullName>
            <ecNumber evidence="11">3.1.4.-</ecNumber>
        </recommendedName>
    </domain>
    <domain>
        <recommendedName>
            <fullName evidence="11">Phosphatase</fullName>
        </recommendedName>
    </domain>
</protein>
<feature type="binding site" evidence="11">
    <location>
        <position position="91"/>
    </location>
    <ligand>
        <name>CTP</name>
        <dbReference type="ChEBI" id="CHEBI:37563"/>
    </ligand>
</feature>
<dbReference type="EMBL" id="JACSGR010000007">
    <property type="protein sequence ID" value="MBH5330029.1"/>
    <property type="molecule type" value="Genomic_DNA"/>
</dbReference>
<keyword evidence="11 13" id="KW-0378">Hydrolase</keyword>
<feature type="binding site" evidence="11">
    <location>
        <position position="140"/>
    </location>
    <ligand>
        <name>ATP</name>
        <dbReference type="ChEBI" id="CHEBI:30616"/>
    </ligand>
</feature>
<keyword evidence="7 11" id="KW-0692">RNA repair</keyword>
<accession>A0ABS0NCI8</accession>
<keyword evidence="8 11" id="KW-0067">ATP-binding</keyword>
<evidence type="ECO:0000256" key="7">
    <source>
        <dbReference type="ARBA" id="ARBA00022800"/>
    </source>
</evidence>
<comment type="catalytic activity">
    <reaction evidence="11">
        <text>a tRNA precursor + 2 CTP + ATP = a tRNA with a 3' CCA end + 3 diphosphate</text>
        <dbReference type="Rhea" id="RHEA:14433"/>
        <dbReference type="Rhea" id="RHEA-COMP:10465"/>
        <dbReference type="Rhea" id="RHEA-COMP:10468"/>
        <dbReference type="ChEBI" id="CHEBI:30616"/>
        <dbReference type="ChEBI" id="CHEBI:33019"/>
        <dbReference type="ChEBI" id="CHEBI:37563"/>
        <dbReference type="ChEBI" id="CHEBI:74896"/>
        <dbReference type="ChEBI" id="CHEBI:83071"/>
        <dbReference type="EC" id="2.7.7.72"/>
    </reaction>
</comment>
<comment type="domain">
    <text evidence="11">Comprises two domains: an N-terminal domain containing the nucleotidyltransferase activity and a C-terminal HD domain associated with both phosphodiesterase and phosphatase activities.</text>
</comment>
<evidence type="ECO:0000256" key="8">
    <source>
        <dbReference type="ARBA" id="ARBA00022840"/>
    </source>
</evidence>
<dbReference type="Gene3D" id="1.10.3090.10">
    <property type="entry name" value="cca-adding enzyme, domain 2"/>
    <property type="match status" value="1"/>
</dbReference>
<dbReference type="Pfam" id="PF12627">
    <property type="entry name" value="PolyA_pol_RNAbd"/>
    <property type="match status" value="1"/>
</dbReference>
<dbReference type="InterPro" id="IPR012006">
    <property type="entry name" value="CCA_bact"/>
</dbReference>
<dbReference type="InterPro" id="IPR006674">
    <property type="entry name" value="HD_domain"/>
</dbReference>
<comment type="subunit">
    <text evidence="11">Monomer. Can also form homodimers and oligomers.</text>
</comment>
<evidence type="ECO:0000313" key="13">
    <source>
        <dbReference type="EMBL" id="MBH5330029.1"/>
    </source>
</evidence>
<keyword evidence="2 11" id="KW-0808">Transferase</keyword>
<comment type="catalytic activity">
    <reaction evidence="11">
        <text>a tRNA with a 3' CCA end + 2 CTP + ATP = a tRNA with a 3' CCACCA end + 3 diphosphate</text>
        <dbReference type="Rhea" id="RHEA:76235"/>
        <dbReference type="Rhea" id="RHEA-COMP:10468"/>
        <dbReference type="Rhea" id="RHEA-COMP:18655"/>
        <dbReference type="ChEBI" id="CHEBI:30616"/>
        <dbReference type="ChEBI" id="CHEBI:33019"/>
        <dbReference type="ChEBI" id="CHEBI:37563"/>
        <dbReference type="ChEBI" id="CHEBI:83071"/>
        <dbReference type="ChEBI" id="CHEBI:195187"/>
    </reaction>
</comment>
<dbReference type="HAMAP" id="MF_01261">
    <property type="entry name" value="CCA_bact_type1"/>
    <property type="match status" value="1"/>
</dbReference>
<comment type="cofactor">
    <cofactor evidence="11">
        <name>Mg(2+)</name>
        <dbReference type="ChEBI" id="CHEBI:18420"/>
    </cofactor>
    <text evidence="11">Magnesium is required for nucleotidyltransferase activity.</text>
</comment>
<comment type="caution">
    <text evidence="13">The sequence shown here is derived from an EMBL/GenBank/DDBJ whole genome shotgun (WGS) entry which is preliminary data.</text>
</comment>
<keyword evidence="5 11" id="KW-0479">Metal-binding</keyword>
<keyword evidence="3 11" id="KW-0819">tRNA processing</keyword>
<dbReference type="Proteomes" id="UP000768471">
    <property type="component" value="Unassembled WGS sequence"/>
</dbReference>
<comment type="miscellaneous">
    <text evidence="11">A single active site specifically recognizes both ATP and CTP and is responsible for their addition.</text>
</comment>
<keyword evidence="1 11" id="KW-0533">Nickel</keyword>
<comment type="similarity">
    <text evidence="11">Belongs to the tRNA nucleotidyltransferase/poly(A) polymerase family. Bacterial CCA-adding enzyme type 1 subfamily.</text>
</comment>
<evidence type="ECO:0000256" key="2">
    <source>
        <dbReference type="ARBA" id="ARBA00022679"/>
    </source>
</evidence>